<proteinExistence type="predicted"/>
<evidence type="ECO:0000313" key="2">
    <source>
        <dbReference type="EMBL" id="KAK8981865.1"/>
    </source>
</evidence>
<feature type="region of interest" description="Disordered" evidence="1">
    <location>
        <begin position="276"/>
        <end position="297"/>
    </location>
</feature>
<feature type="compositionally biased region" description="Basic and acidic residues" evidence="1">
    <location>
        <begin position="10"/>
        <end position="33"/>
    </location>
</feature>
<evidence type="ECO:0000313" key="3">
    <source>
        <dbReference type="Proteomes" id="UP001396334"/>
    </source>
</evidence>
<sequence>MNSDFSVGSDELHNHNKKRRQDEDPLDKGERFSPKTSNKLTQPSSYKDMLMGDQNHVNPSDKEFLDEEDIDLDEGDVTRGMVDGLITIDFSNRVHDLAVKSLEQTIVIKILGRRIVYTTLRNKLYKIRKPTQAFKLMDIENDYFLVTFRSRTYYLHSTPVSEAPVCPSEPVPAPTTSMFGPWMAVEKRQRRPQPKEATGRGTSSGVTTTESRFTQILDENINDPSSLARNAPTDAHLPVLSAVAFTHSITMKQTAATFHVRKPLQVNLVNFSILPRNGHKASSSKNPTLPKDDSRLDKNRHSSIHLTENSDPNIQNSGIDSSSVVNNLACELLKKPPDPIILVPTEASHAQENVLVDMQHDAHIVEVPRIVGDAHDSVMFE</sequence>
<comment type="caution">
    <text evidence="2">The sequence shown here is derived from an EMBL/GenBank/DDBJ whole genome shotgun (WGS) entry which is preliminary data.</text>
</comment>
<organism evidence="2 3">
    <name type="scientific">Hibiscus sabdariffa</name>
    <name type="common">roselle</name>
    <dbReference type="NCBI Taxonomy" id="183260"/>
    <lineage>
        <taxon>Eukaryota</taxon>
        <taxon>Viridiplantae</taxon>
        <taxon>Streptophyta</taxon>
        <taxon>Embryophyta</taxon>
        <taxon>Tracheophyta</taxon>
        <taxon>Spermatophyta</taxon>
        <taxon>Magnoliopsida</taxon>
        <taxon>eudicotyledons</taxon>
        <taxon>Gunneridae</taxon>
        <taxon>Pentapetalae</taxon>
        <taxon>rosids</taxon>
        <taxon>malvids</taxon>
        <taxon>Malvales</taxon>
        <taxon>Malvaceae</taxon>
        <taxon>Malvoideae</taxon>
        <taxon>Hibiscus</taxon>
    </lineage>
</organism>
<keyword evidence="3" id="KW-1185">Reference proteome</keyword>
<protein>
    <submittedName>
        <fullName evidence="2">Uncharacterized protein</fullName>
    </submittedName>
</protein>
<name>A0ABR2P071_9ROSI</name>
<dbReference type="EMBL" id="JBBPBN010000088">
    <property type="protein sequence ID" value="KAK8981865.1"/>
    <property type="molecule type" value="Genomic_DNA"/>
</dbReference>
<accession>A0ABR2P071</accession>
<feature type="compositionally biased region" description="Low complexity" evidence="1">
    <location>
        <begin position="199"/>
        <end position="210"/>
    </location>
</feature>
<gene>
    <name evidence="2" type="ORF">V6N11_049357</name>
</gene>
<evidence type="ECO:0000256" key="1">
    <source>
        <dbReference type="SAM" id="MobiDB-lite"/>
    </source>
</evidence>
<feature type="compositionally biased region" description="Polar residues" evidence="1">
    <location>
        <begin position="34"/>
        <end position="45"/>
    </location>
</feature>
<feature type="region of interest" description="Disordered" evidence="1">
    <location>
        <begin position="1"/>
        <end position="61"/>
    </location>
</feature>
<dbReference type="Proteomes" id="UP001396334">
    <property type="component" value="Unassembled WGS sequence"/>
</dbReference>
<feature type="region of interest" description="Disordered" evidence="1">
    <location>
        <begin position="186"/>
        <end position="210"/>
    </location>
</feature>
<reference evidence="2 3" key="1">
    <citation type="journal article" date="2024" name="G3 (Bethesda)">
        <title>Genome assembly of Hibiscus sabdariffa L. provides insights into metabolisms of medicinal natural products.</title>
        <authorList>
            <person name="Kim T."/>
        </authorList>
    </citation>
    <scope>NUCLEOTIDE SEQUENCE [LARGE SCALE GENOMIC DNA]</scope>
    <source>
        <strain evidence="2">TK-2024</strain>
        <tissue evidence="2">Old leaves</tissue>
    </source>
</reference>